<name>A0A6C0VLY2_METMZ</name>
<evidence type="ECO:0000313" key="1">
    <source>
        <dbReference type="EMBL" id="QIB91293.1"/>
    </source>
</evidence>
<gene>
    <name evidence="1" type="ORF">FQU78_09805</name>
</gene>
<dbReference type="GeneID" id="44087435"/>
<evidence type="ECO:0000313" key="2">
    <source>
        <dbReference type="Proteomes" id="UP000467371"/>
    </source>
</evidence>
<accession>A0A6C0VLY2</accession>
<dbReference type="InterPro" id="IPR036390">
    <property type="entry name" value="WH_DNA-bd_sf"/>
</dbReference>
<dbReference type="SUPFAM" id="SSF46785">
    <property type="entry name" value="Winged helix' DNA-binding domain"/>
    <property type="match status" value="1"/>
</dbReference>
<dbReference type="RefSeq" id="WP_155399447.1">
    <property type="nucleotide sequence ID" value="NZ_CP042908.1"/>
</dbReference>
<dbReference type="EMBL" id="CP042908">
    <property type="protein sequence ID" value="QIB91293.1"/>
    <property type="molecule type" value="Genomic_DNA"/>
</dbReference>
<sequence>MINIVALGYAHKTNFLKFRILEALFHSKEPLTTRDIEKMTGIQYTTISAAMSRYQKIHKRNGKIIKLPYIRRLEKKASNGLYRYKITKKGIEAYASYLQRIRRGVSLKRVGKTRRMETYGKFPHGPIKTEEDLKLLPEQLLPYYVMTQVGKEFDEKHGIDKATHVFKIEKRVRELRKEEEAEDFMV</sequence>
<dbReference type="InterPro" id="IPR036388">
    <property type="entry name" value="WH-like_DNA-bd_sf"/>
</dbReference>
<reference evidence="1 2" key="1">
    <citation type="journal article" date="2020" name="Environ. Microbiol. Rep.">
        <title>Redox cycling of Fe(II) and Fe(III) in magnetite accelerates aceticlastic methanogenesis by Methanosarcina mazei.</title>
        <authorList>
            <person name="Wang H."/>
            <person name="Byrne J.M."/>
            <person name="Liu P."/>
            <person name="Liu J."/>
            <person name="Dong X."/>
            <person name="Lu Y."/>
        </authorList>
    </citation>
    <scope>NUCLEOTIDE SEQUENCE [LARGE SCALE GENOMIC DNA]</scope>
    <source>
        <strain evidence="2">zm-15</strain>
    </source>
</reference>
<dbReference type="AlphaFoldDB" id="A0A6C0VLY2"/>
<proteinExistence type="predicted"/>
<dbReference type="Gene3D" id="1.10.10.10">
    <property type="entry name" value="Winged helix-like DNA-binding domain superfamily/Winged helix DNA-binding domain"/>
    <property type="match status" value="1"/>
</dbReference>
<dbReference type="Proteomes" id="UP000467371">
    <property type="component" value="Chromosome"/>
</dbReference>
<protein>
    <submittedName>
        <fullName evidence="1">Uncharacterized protein</fullName>
    </submittedName>
</protein>
<organism evidence="1 2">
    <name type="scientific">Methanosarcina mazei</name>
    <name type="common">Methanosarcina frisia</name>
    <dbReference type="NCBI Taxonomy" id="2209"/>
    <lineage>
        <taxon>Archaea</taxon>
        <taxon>Methanobacteriati</taxon>
        <taxon>Methanobacteriota</taxon>
        <taxon>Stenosarchaea group</taxon>
        <taxon>Methanomicrobia</taxon>
        <taxon>Methanosarcinales</taxon>
        <taxon>Methanosarcinaceae</taxon>
        <taxon>Methanosarcina</taxon>
    </lineage>
</organism>